<feature type="signal peptide" evidence="1">
    <location>
        <begin position="1"/>
        <end position="35"/>
    </location>
</feature>
<dbReference type="EMBL" id="JAMZFT010000002">
    <property type="protein sequence ID" value="MCP1336255.1"/>
    <property type="molecule type" value="Genomic_DNA"/>
</dbReference>
<feature type="chain" id="PRO_5039897431" evidence="1">
    <location>
        <begin position="36"/>
        <end position="191"/>
    </location>
</feature>
<accession>A0A9J6PI57</accession>
<sequence>MPVSPTSRIGARAATTLGALALAAALAMPAVPALAQTEATPAQPTPPQPNITRTEDFRDWKLVCGTPPGNAGAPEQCHLLQSVVVSETKRRILQAEVGDSQNGRILALTVPLGIYLPAGIEIAIDGGEKTRIPVDVCQPNGCAAALKLEGAMLNRLKNGSRAVITFQNIQMRPIDVPLSLLGFTAGFAQVK</sequence>
<name>A0A9J6PI57_9PROT</name>
<dbReference type="Proteomes" id="UP001055804">
    <property type="component" value="Unassembled WGS sequence"/>
</dbReference>
<dbReference type="AlphaFoldDB" id="A0A9J6PI57"/>
<dbReference type="InterPro" id="IPR010642">
    <property type="entry name" value="Invasion_prot_B"/>
</dbReference>
<keyword evidence="1" id="KW-0732">Signal</keyword>
<dbReference type="RefSeq" id="WP_269332222.1">
    <property type="nucleotide sequence ID" value="NZ_JAMZFT010000002.1"/>
</dbReference>
<comment type="caution">
    <text evidence="2">The sequence shown here is derived from an EMBL/GenBank/DDBJ whole genome shotgun (WGS) entry which is preliminary data.</text>
</comment>
<gene>
    <name evidence="2" type="ORF">NJQ99_07550</name>
</gene>
<protein>
    <submittedName>
        <fullName evidence="2">Invasion associated locus B family protein</fullName>
    </submittedName>
</protein>
<evidence type="ECO:0000256" key="1">
    <source>
        <dbReference type="SAM" id="SignalP"/>
    </source>
</evidence>
<keyword evidence="3" id="KW-1185">Reference proteome</keyword>
<dbReference type="Pfam" id="PF06776">
    <property type="entry name" value="IalB"/>
    <property type="match status" value="1"/>
</dbReference>
<evidence type="ECO:0000313" key="2">
    <source>
        <dbReference type="EMBL" id="MCP1336255.1"/>
    </source>
</evidence>
<organism evidence="2 3">
    <name type="scientific">Futiania mangrovi</name>
    <dbReference type="NCBI Taxonomy" id="2959716"/>
    <lineage>
        <taxon>Bacteria</taxon>
        <taxon>Pseudomonadati</taxon>
        <taxon>Pseudomonadota</taxon>
        <taxon>Alphaproteobacteria</taxon>
        <taxon>Futianiales</taxon>
        <taxon>Futianiaceae</taxon>
        <taxon>Futiania</taxon>
    </lineage>
</organism>
<dbReference type="Gene3D" id="2.60.40.1880">
    <property type="entry name" value="Invasion associated locus B (IalB) protein"/>
    <property type="match status" value="1"/>
</dbReference>
<reference evidence="2" key="1">
    <citation type="submission" date="2022-06" db="EMBL/GenBank/DDBJ databases">
        <title>Isolation and Genomics of Futiania mangrovii gen. nov., sp. nov., a Rare and Metabolically-versatile member in the Class Alphaproteobacteria.</title>
        <authorList>
            <person name="Liu L."/>
            <person name="Huang W.-C."/>
            <person name="Pan J."/>
            <person name="Li J."/>
            <person name="Huang Y."/>
            <person name="Du H."/>
            <person name="Liu Y."/>
            <person name="Li M."/>
        </authorList>
    </citation>
    <scope>NUCLEOTIDE SEQUENCE</scope>
    <source>
        <strain evidence="2">FT118</strain>
    </source>
</reference>
<proteinExistence type="predicted"/>
<evidence type="ECO:0000313" key="3">
    <source>
        <dbReference type="Proteomes" id="UP001055804"/>
    </source>
</evidence>
<dbReference type="InterPro" id="IPR038696">
    <property type="entry name" value="IalB_sf"/>
</dbReference>